<evidence type="ECO:0008006" key="4">
    <source>
        <dbReference type="Google" id="ProtNLM"/>
    </source>
</evidence>
<name>A0ABU8S923_9SPHN</name>
<feature type="compositionally biased region" description="Polar residues" evidence="1">
    <location>
        <begin position="35"/>
        <end position="44"/>
    </location>
</feature>
<organism evidence="2 3">
    <name type="scientific">Novosphingobium aquae</name>
    <dbReference type="NCBI Taxonomy" id="3133435"/>
    <lineage>
        <taxon>Bacteria</taxon>
        <taxon>Pseudomonadati</taxon>
        <taxon>Pseudomonadota</taxon>
        <taxon>Alphaproteobacteria</taxon>
        <taxon>Sphingomonadales</taxon>
        <taxon>Sphingomonadaceae</taxon>
        <taxon>Novosphingobium</taxon>
    </lineage>
</organism>
<evidence type="ECO:0000256" key="1">
    <source>
        <dbReference type="SAM" id="MobiDB-lite"/>
    </source>
</evidence>
<evidence type="ECO:0000313" key="3">
    <source>
        <dbReference type="Proteomes" id="UP001379235"/>
    </source>
</evidence>
<accession>A0ABU8S923</accession>
<reference evidence="2 3" key="1">
    <citation type="submission" date="2024-03" db="EMBL/GenBank/DDBJ databases">
        <authorList>
            <person name="Jo J.-H."/>
        </authorList>
    </citation>
    <scope>NUCLEOTIDE SEQUENCE [LARGE SCALE GENOMIC DNA]</scope>
    <source>
        <strain evidence="2 3">AS3R-12</strain>
    </source>
</reference>
<evidence type="ECO:0000313" key="2">
    <source>
        <dbReference type="EMBL" id="MEJ6010406.1"/>
    </source>
</evidence>
<dbReference type="EMBL" id="JBBHJY010000005">
    <property type="protein sequence ID" value="MEJ6010406.1"/>
    <property type="molecule type" value="Genomic_DNA"/>
</dbReference>
<dbReference type="Proteomes" id="UP001379235">
    <property type="component" value="Unassembled WGS sequence"/>
</dbReference>
<comment type="caution">
    <text evidence="2">The sequence shown here is derived from an EMBL/GenBank/DDBJ whole genome shotgun (WGS) entry which is preliminary data.</text>
</comment>
<feature type="region of interest" description="Disordered" evidence="1">
    <location>
        <begin position="25"/>
        <end position="44"/>
    </location>
</feature>
<sequence length="44" mass="5045">MARFVQGEYRRQDYLLPASLDDYVSEDNPVRGMKGSSQDAVLEH</sequence>
<keyword evidence="3" id="KW-1185">Reference proteome</keyword>
<gene>
    <name evidence="2" type="ORF">WG900_10790</name>
</gene>
<dbReference type="RefSeq" id="WP_339967428.1">
    <property type="nucleotide sequence ID" value="NZ_JBBHJY010000005.1"/>
</dbReference>
<proteinExistence type="predicted"/>
<protein>
    <recommendedName>
        <fullName evidence="4">Transposase</fullName>
    </recommendedName>
</protein>